<accession>A0ABN9WUG8</accession>
<evidence type="ECO:0000256" key="11">
    <source>
        <dbReference type="SAM" id="MobiDB-lite"/>
    </source>
</evidence>
<dbReference type="Proteomes" id="UP001189429">
    <property type="component" value="Unassembled WGS sequence"/>
</dbReference>
<dbReference type="InterPro" id="IPR008271">
    <property type="entry name" value="Ser/Thr_kinase_AS"/>
</dbReference>
<keyword evidence="10" id="KW-0175">Coiled coil</keyword>
<evidence type="ECO:0000313" key="13">
    <source>
        <dbReference type="EMBL" id="CAK0890472.1"/>
    </source>
</evidence>
<evidence type="ECO:0000256" key="10">
    <source>
        <dbReference type="SAM" id="Coils"/>
    </source>
</evidence>
<feature type="region of interest" description="Disordered" evidence="11">
    <location>
        <begin position="637"/>
        <end position="705"/>
    </location>
</feature>
<evidence type="ECO:0000256" key="5">
    <source>
        <dbReference type="ARBA" id="ARBA00022777"/>
    </source>
</evidence>
<dbReference type="SMART" id="SM00220">
    <property type="entry name" value="S_TKc"/>
    <property type="match status" value="1"/>
</dbReference>
<dbReference type="InterPro" id="IPR002554">
    <property type="entry name" value="PP2A_B56"/>
</dbReference>
<keyword evidence="2" id="KW-0723">Serine/threonine-protein kinase</keyword>
<dbReference type="InterPro" id="IPR050236">
    <property type="entry name" value="Ser_Thr_kinase_AGC"/>
</dbReference>
<gene>
    <name evidence="13" type="ORF">PCOR1329_LOCUS70711</name>
</gene>
<sequence>MAKKGQTAIEKAKKALEEVNKALTDDFKGLPAALRRDVYGALRYSLSITDKDKAKQFTELKKDEDRRTWAAQFLVDPSCGSCGASGSTEITKRDEDKEKVVWVTQSQLAGPKYLNDPEHAKILVESGDLEDRPHEYKSMRAKDILQYKFSWTILEKLERTDDKSKVEVKDAEMTGDQYKQIRQEKEKKAKKARVAEKNKAINEVEKVTINVSHELGKVKWIKEGLKERQYPDALSNFLDTQVEECKQTLETAKKKFTEVYEADAQFWDPDTGRIKKGKIHCLLPHEVLSAITPPGSEDAICEFDADQVGSRTMLAKTLEELGADASKQWAAVGIWGDSAPYALRDSVYLLLWNTISGPTNKRWWFVAFPKKFVCQCGLVWDRQAPLISTPADAAPTRAAADLAGMSRWRQVGVGGAGHEQGQSLARRVKVEEAEEHSEQKVMLLHEIAEVLKLIEAPCFQQLLPLLVRHMVRLLGSHNAQPIEAVLQFWKDPVLAELFRGAAAGLVPPLLPVLLRGGEPFWNPTVNKMTALVLEKLEQSDPVIFASTAEDLWGPGRQVPAFEQAAAAPRERTAEEQAESDARMAAPRPAGGGSVSSLKFGMAGWRPPGATGPGGAEGRTLPPATTTGVAPWAFQSGGAAAARRGPLSQGTAVPPKQPPSTVTGVAPWAFGGGGGGRAQGPLASLAKGGSGGQGPTVTGSPMGVIGEDAAPAEERSGIDRVHEYMKLLSPGGTEGPQGDAHWEAALASETPTLLPALKFHQLVFGHEDLGAGAFSVVRYARLIEKTKTQKEWAEYAVKVINTKTMEELGYQASVNREICVLKMLSHPGIARLVSSFRFRDGAYLVLEYASKGDLHSILVRCGRLEEDTARFFLGEVIAALSAIHEIGFVYADLKPENVVITSTGHAKLTDFGGCRPVTEEARGRTRESLLRGLRNGDWRAADEAGGAAAPADSEEASPDVQQDERVEGTTLYLPPEVVQGRAPTLAADAWALGCLAYQLLTGRPPLWAASEREEDLLSRIVSFKLDSASAQAEGMSQRATSLADALLAADTSRRLSVQHAAVDPFFEGMDVFALHRRPRGPVLPAGERAAASTEEDARWQKRQFSKIWTVAASPQDYALPKAGEGDAGITEIKETSAERGSPFVEEALQAPPAPQKSRLESL</sequence>
<dbReference type="InterPro" id="IPR017441">
    <property type="entry name" value="Protein_kinase_ATP_BS"/>
</dbReference>
<keyword evidence="5" id="KW-0418">Kinase</keyword>
<feature type="region of interest" description="Disordered" evidence="11">
    <location>
        <begin position="940"/>
        <end position="963"/>
    </location>
</feature>
<dbReference type="PROSITE" id="PS00107">
    <property type="entry name" value="PROTEIN_KINASE_ATP"/>
    <property type="match status" value="1"/>
</dbReference>
<dbReference type="EC" id="2.7.11.1" evidence="1"/>
<dbReference type="PANTHER" id="PTHR24356:SF163">
    <property type="entry name" value="3-PHOSPHOINOSITIDE-DEPENDENT PROTEIN KINASE 1-RELATED"/>
    <property type="match status" value="1"/>
</dbReference>
<dbReference type="Pfam" id="PF01603">
    <property type="entry name" value="B56"/>
    <property type="match status" value="1"/>
</dbReference>
<evidence type="ECO:0000256" key="2">
    <source>
        <dbReference type="ARBA" id="ARBA00022527"/>
    </source>
</evidence>
<evidence type="ECO:0000259" key="12">
    <source>
        <dbReference type="PROSITE" id="PS50011"/>
    </source>
</evidence>
<comment type="caution">
    <text evidence="13">The sequence shown here is derived from an EMBL/GenBank/DDBJ whole genome shotgun (WGS) entry which is preliminary data.</text>
</comment>
<dbReference type="PANTHER" id="PTHR24356">
    <property type="entry name" value="SERINE/THREONINE-PROTEIN KINASE"/>
    <property type="match status" value="1"/>
</dbReference>
<dbReference type="InterPro" id="IPR016024">
    <property type="entry name" value="ARM-type_fold"/>
</dbReference>
<dbReference type="Gene3D" id="1.25.10.10">
    <property type="entry name" value="Leucine-rich Repeat Variant"/>
    <property type="match status" value="1"/>
</dbReference>
<evidence type="ECO:0000256" key="4">
    <source>
        <dbReference type="ARBA" id="ARBA00022741"/>
    </source>
</evidence>
<dbReference type="Gene3D" id="1.10.510.10">
    <property type="entry name" value="Transferase(Phosphotransferase) domain 1"/>
    <property type="match status" value="1"/>
</dbReference>
<comment type="catalytic activity">
    <reaction evidence="7">
        <text>L-threonyl-[protein] + ATP = O-phospho-L-threonyl-[protein] + ADP + H(+)</text>
        <dbReference type="Rhea" id="RHEA:46608"/>
        <dbReference type="Rhea" id="RHEA-COMP:11060"/>
        <dbReference type="Rhea" id="RHEA-COMP:11605"/>
        <dbReference type="ChEBI" id="CHEBI:15378"/>
        <dbReference type="ChEBI" id="CHEBI:30013"/>
        <dbReference type="ChEBI" id="CHEBI:30616"/>
        <dbReference type="ChEBI" id="CHEBI:61977"/>
        <dbReference type="ChEBI" id="CHEBI:456216"/>
        <dbReference type="EC" id="2.7.11.1"/>
    </reaction>
</comment>
<comment type="catalytic activity">
    <reaction evidence="8">
        <text>L-seryl-[protein] + ATP = O-phospho-L-seryl-[protein] + ADP + H(+)</text>
        <dbReference type="Rhea" id="RHEA:17989"/>
        <dbReference type="Rhea" id="RHEA-COMP:9863"/>
        <dbReference type="Rhea" id="RHEA-COMP:11604"/>
        <dbReference type="ChEBI" id="CHEBI:15378"/>
        <dbReference type="ChEBI" id="CHEBI:29999"/>
        <dbReference type="ChEBI" id="CHEBI:30616"/>
        <dbReference type="ChEBI" id="CHEBI:83421"/>
        <dbReference type="ChEBI" id="CHEBI:456216"/>
        <dbReference type="EC" id="2.7.11.1"/>
    </reaction>
</comment>
<feature type="coiled-coil region" evidence="10">
    <location>
        <begin position="154"/>
        <end position="198"/>
    </location>
</feature>
<evidence type="ECO:0000256" key="6">
    <source>
        <dbReference type="ARBA" id="ARBA00022840"/>
    </source>
</evidence>
<dbReference type="SUPFAM" id="SSF56112">
    <property type="entry name" value="Protein kinase-like (PK-like)"/>
    <property type="match status" value="1"/>
</dbReference>
<keyword evidence="4 9" id="KW-0547">Nucleotide-binding</keyword>
<keyword evidence="3" id="KW-0808">Transferase</keyword>
<dbReference type="InterPro" id="IPR000719">
    <property type="entry name" value="Prot_kinase_dom"/>
</dbReference>
<reference evidence="13" key="1">
    <citation type="submission" date="2023-10" db="EMBL/GenBank/DDBJ databases">
        <authorList>
            <person name="Chen Y."/>
            <person name="Shah S."/>
            <person name="Dougan E. K."/>
            <person name="Thang M."/>
            <person name="Chan C."/>
        </authorList>
    </citation>
    <scope>NUCLEOTIDE SEQUENCE [LARGE SCALE GENOMIC DNA]</scope>
</reference>
<evidence type="ECO:0000256" key="8">
    <source>
        <dbReference type="ARBA" id="ARBA00048679"/>
    </source>
</evidence>
<name>A0ABN9WUG8_9DINO</name>
<dbReference type="PROSITE" id="PS50011">
    <property type="entry name" value="PROTEIN_KINASE_DOM"/>
    <property type="match status" value="1"/>
</dbReference>
<feature type="domain" description="Protein kinase" evidence="12">
    <location>
        <begin position="762"/>
        <end position="1065"/>
    </location>
</feature>
<evidence type="ECO:0000256" key="3">
    <source>
        <dbReference type="ARBA" id="ARBA00022679"/>
    </source>
</evidence>
<keyword evidence="6 9" id="KW-0067">ATP-binding</keyword>
<dbReference type="InterPro" id="IPR011989">
    <property type="entry name" value="ARM-like"/>
</dbReference>
<dbReference type="Gene3D" id="3.30.200.20">
    <property type="entry name" value="Phosphorylase Kinase, domain 1"/>
    <property type="match status" value="1"/>
</dbReference>
<evidence type="ECO:0000256" key="9">
    <source>
        <dbReference type="PROSITE-ProRule" id="PRU10141"/>
    </source>
</evidence>
<feature type="region of interest" description="Disordered" evidence="11">
    <location>
        <begin position="1118"/>
        <end position="1161"/>
    </location>
</feature>
<evidence type="ECO:0000256" key="7">
    <source>
        <dbReference type="ARBA" id="ARBA00047899"/>
    </source>
</evidence>
<dbReference type="SUPFAM" id="SSF48371">
    <property type="entry name" value="ARM repeat"/>
    <property type="match status" value="1"/>
</dbReference>
<dbReference type="EMBL" id="CAUYUJ010019359">
    <property type="protein sequence ID" value="CAK0890472.1"/>
    <property type="molecule type" value="Genomic_DNA"/>
</dbReference>
<dbReference type="Pfam" id="PF00069">
    <property type="entry name" value="Pkinase"/>
    <property type="match status" value="2"/>
</dbReference>
<organism evidence="13 14">
    <name type="scientific">Prorocentrum cordatum</name>
    <dbReference type="NCBI Taxonomy" id="2364126"/>
    <lineage>
        <taxon>Eukaryota</taxon>
        <taxon>Sar</taxon>
        <taxon>Alveolata</taxon>
        <taxon>Dinophyceae</taxon>
        <taxon>Prorocentrales</taxon>
        <taxon>Prorocentraceae</taxon>
        <taxon>Prorocentrum</taxon>
    </lineage>
</organism>
<dbReference type="PROSITE" id="PS00108">
    <property type="entry name" value="PROTEIN_KINASE_ST"/>
    <property type="match status" value="1"/>
</dbReference>
<dbReference type="InterPro" id="IPR011009">
    <property type="entry name" value="Kinase-like_dom_sf"/>
</dbReference>
<evidence type="ECO:0000313" key="14">
    <source>
        <dbReference type="Proteomes" id="UP001189429"/>
    </source>
</evidence>
<protein>
    <recommendedName>
        <fullName evidence="1">non-specific serine/threonine protein kinase</fullName>
        <ecNumber evidence="1">2.7.11.1</ecNumber>
    </recommendedName>
</protein>
<evidence type="ECO:0000256" key="1">
    <source>
        <dbReference type="ARBA" id="ARBA00012513"/>
    </source>
</evidence>
<proteinExistence type="predicted"/>
<feature type="region of interest" description="Disordered" evidence="11">
    <location>
        <begin position="562"/>
        <end position="592"/>
    </location>
</feature>
<keyword evidence="14" id="KW-1185">Reference proteome</keyword>
<feature type="binding site" evidence="9">
    <location>
        <position position="797"/>
    </location>
    <ligand>
        <name>ATP</name>
        <dbReference type="ChEBI" id="CHEBI:30616"/>
    </ligand>
</feature>